<evidence type="ECO:0000256" key="1">
    <source>
        <dbReference type="SAM" id="MobiDB-lite"/>
    </source>
</evidence>
<organism evidence="2">
    <name type="scientific">Streptomyces sp. SID14436</name>
    <dbReference type="NCBI Taxonomy" id="2706070"/>
    <lineage>
        <taxon>Bacteria</taxon>
        <taxon>Bacillati</taxon>
        <taxon>Actinomycetota</taxon>
        <taxon>Actinomycetes</taxon>
        <taxon>Kitasatosporales</taxon>
        <taxon>Streptomycetaceae</taxon>
        <taxon>Streptomyces</taxon>
    </lineage>
</organism>
<dbReference type="InterPro" id="IPR049747">
    <property type="entry name" value="SCO2522-like"/>
</dbReference>
<sequence length="314" mass="34249">MTEAVFREVTAEPRTQAVPLSHLSLEIGHLYAEDFDYGAARLRAHFAHARPWVDAVAASAALDTGGKRLRMSTCFLVDDYFSRFSSPADVVPALLAEAERAGLAIDYLVRESGCAEADGFPLARSVAHRLVESPPRGSTGVRPPVTETGWIANGSRSPVAGAAPGWRPPHETAARRHSVFLDIELWDGEGPGQTFSCAFLAAVWQLLRLGLLRNDGRPVLRPRLWDGGGFPQDWDDLPPLLQLNPAAPPFAAYRTCSLLPSRYLPVEHAVLVLLDQIEVDPGALQQVAERSAGERVRLPEAITDRTSYVFYPGP</sequence>
<comment type="caution">
    <text evidence="2">The sequence shown here is derived from an EMBL/GenBank/DDBJ whole genome shotgun (WGS) entry which is preliminary data.</text>
</comment>
<dbReference type="AlphaFoldDB" id="A0A6G3R063"/>
<name>A0A6G3R063_9ACTN</name>
<dbReference type="NCBIfam" id="NF040566">
    <property type="entry name" value="SCO2522_fam"/>
    <property type="match status" value="1"/>
</dbReference>
<dbReference type="RefSeq" id="WP_164335984.1">
    <property type="nucleotide sequence ID" value="NZ_JAAGMD010000654.1"/>
</dbReference>
<reference evidence="2" key="1">
    <citation type="submission" date="2020-01" db="EMBL/GenBank/DDBJ databases">
        <title>Insect and environment-associated Actinomycetes.</title>
        <authorList>
            <person name="Currrie C."/>
            <person name="Chevrette M."/>
            <person name="Carlson C."/>
            <person name="Stubbendieck R."/>
            <person name="Wendt-Pienkowski E."/>
        </authorList>
    </citation>
    <scope>NUCLEOTIDE SEQUENCE</scope>
    <source>
        <strain evidence="2">SID14436</strain>
    </source>
</reference>
<gene>
    <name evidence="2" type="ORF">G3I53_23115</name>
</gene>
<dbReference type="EMBL" id="JAAGMD010000654">
    <property type="protein sequence ID" value="NEA88854.1"/>
    <property type="molecule type" value="Genomic_DNA"/>
</dbReference>
<proteinExistence type="predicted"/>
<evidence type="ECO:0000313" key="2">
    <source>
        <dbReference type="EMBL" id="NEA88854.1"/>
    </source>
</evidence>
<accession>A0A6G3R063</accession>
<feature type="region of interest" description="Disordered" evidence="1">
    <location>
        <begin position="133"/>
        <end position="154"/>
    </location>
</feature>
<protein>
    <submittedName>
        <fullName evidence="2">Uncharacterized protein</fullName>
    </submittedName>
</protein>